<evidence type="ECO:0000256" key="4">
    <source>
        <dbReference type="ARBA" id="ARBA00022806"/>
    </source>
</evidence>
<dbReference type="Gene3D" id="3.40.50.300">
    <property type="entry name" value="P-loop containing nucleotide triphosphate hydrolases"/>
    <property type="match status" value="3"/>
</dbReference>
<evidence type="ECO:0000256" key="2">
    <source>
        <dbReference type="ARBA" id="ARBA00022737"/>
    </source>
</evidence>
<dbReference type="GO" id="GO:0004386">
    <property type="term" value="F:helicase activity"/>
    <property type="evidence" value="ECO:0007669"/>
    <property type="project" value="InterPro"/>
</dbReference>
<dbReference type="GO" id="GO:0031380">
    <property type="term" value="C:nuclear RNA-directed RNA polymerase complex"/>
    <property type="evidence" value="ECO:0007669"/>
    <property type="project" value="TreeGrafter"/>
</dbReference>
<proteinExistence type="predicted"/>
<dbReference type="InterPro" id="IPR000967">
    <property type="entry name" value="Znf_NFX1"/>
</dbReference>
<evidence type="ECO:0000256" key="5">
    <source>
        <dbReference type="ARBA" id="ARBA00022833"/>
    </source>
</evidence>
<dbReference type="RefSeq" id="XP_033686667.1">
    <property type="nucleotide sequence ID" value="XM_033824768.1"/>
</dbReference>
<keyword evidence="4" id="KW-0547">Nucleotide-binding</keyword>
<accession>A0A6A6IQ81</accession>
<dbReference type="PANTHER" id="PTHR10887:SF341">
    <property type="entry name" value="NFX1-TYPE ZINC FINGER-CONTAINING PROTEIN 1"/>
    <property type="match status" value="1"/>
</dbReference>
<name>A0A6A6IQ81_9PLEO</name>
<reference evidence="8" key="1">
    <citation type="journal article" date="2020" name="Stud. Mycol.">
        <title>101 Dothideomycetes genomes: a test case for predicting lifestyles and emergence of pathogens.</title>
        <authorList>
            <person name="Haridas S."/>
            <person name="Albert R."/>
            <person name="Binder M."/>
            <person name="Bloem J."/>
            <person name="Labutti K."/>
            <person name="Salamov A."/>
            <person name="Andreopoulos B."/>
            <person name="Baker S."/>
            <person name="Barry K."/>
            <person name="Bills G."/>
            <person name="Bluhm B."/>
            <person name="Cannon C."/>
            <person name="Castanera R."/>
            <person name="Culley D."/>
            <person name="Daum C."/>
            <person name="Ezra D."/>
            <person name="Gonzalez J."/>
            <person name="Henrissat B."/>
            <person name="Kuo A."/>
            <person name="Liang C."/>
            <person name="Lipzen A."/>
            <person name="Lutzoni F."/>
            <person name="Magnuson J."/>
            <person name="Mondo S."/>
            <person name="Nolan M."/>
            <person name="Ohm R."/>
            <person name="Pangilinan J."/>
            <person name="Park H.-J."/>
            <person name="Ramirez L."/>
            <person name="Alfaro M."/>
            <person name="Sun H."/>
            <person name="Tritt A."/>
            <person name="Yoshinaga Y."/>
            <person name="Zwiers L.-H."/>
            <person name="Turgeon B."/>
            <person name="Goodwin S."/>
            <person name="Spatafora J."/>
            <person name="Crous P."/>
            <person name="Grigoriev I."/>
        </authorList>
    </citation>
    <scope>NUCLEOTIDE SEQUENCE</scope>
    <source>
        <strain evidence="8">CBS 122368</strain>
    </source>
</reference>
<evidence type="ECO:0000256" key="1">
    <source>
        <dbReference type="ARBA" id="ARBA00022723"/>
    </source>
</evidence>
<dbReference type="Pfam" id="PF13086">
    <property type="entry name" value="AAA_11"/>
    <property type="match status" value="1"/>
</dbReference>
<protein>
    <submittedName>
        <fullName evidence="8">P-loop containing nucleoside triphosphate hydrolase protein</fullName>
    </submittedName>
</protein>
<dbReference type="InterPro" id="IPR045055">
    <property type="entry name" value="DNA2/NAM7-like"/>
</dbReference>
<dbReference type="GeneID" id="54578098"/>
<organism evidence="8 9">
    <name type="scientific">Trematosphaeria pertusa</name>
    <dbReference type="NCBI Taxonomy" id="390896"/>
    <lineage>
        <taxon>Eukaryota</taxon>
        <taxon>Fungi</taxon>
        <taxon>Dikarya</taxon>
        <taxon>Ascomycota</taxon>
        <taxon>Pezizomycotina</taxon>
        <taxon>Dothideomycetes</taxon>
        <taxon>Pleosporomycetidae</taxon>
        <taxon>Pleosporales</taxon>
        <taxon>Massarineae</taxon>
        <taxon>Trematosphaeriaceae</taxon>
        <taxon>Trematosphaeria</taxon>
    </lineage>
</organism>
<feature type="region of interest" description="Disordered" evidence="6">
    <location>
        <begin position="1046"/>
        <end position="1086"/>
    </location>
</feature>
<dbReference type="InterPro" id="IPR041677">
    <property type="entry name" value="DNA2/NAM7_AAA_11"/>
</dbReference>
<dbReference type="GO" id="GO:0031048">
    <property type="term" value="P:regulatory ncRNA-mediated heterochromatin formation"/>
    <property type="evidence" value="ECO:0007669"/>
    <property type="project" value="TreeGrafter"/>
</dbReference>
<dbReference type="Proteomes" id="UP000800094">
    <property type="component" value="Unassembled WGS sequence"/>
</dbReference>
<dbReference type="GO" id="GO:0008270">
    <property type="term" value="F:zinc ion binding"/>
    <property type="evidence" value="ECO:0007669"/>
    <property type="project" value="UniProtKB-KW"/>
</dbReference>
<feature type="compositionally biased region" description="Polar residues" evidence="6">
    <location>
        <begin position="1050"/>
        <end position="1063"/>
    </location>
</feature>
<feature type="compositionally biased region" description="Polar residues" evidence="6">
    <location>
        <begin position="1073"/>
        <end position="1086"/>
    </location>
</feature>
<evidence type="ECO:0000256" key="3">
    <source>
        <dbReference type="ARBA" id="ARBA00022771"/>
    </source>
</evidence>
<dbReference type="CDD" id="cd18808">
    <property type="entry name" value="SF1_C_Upf1"/>
    <property type="match status" value="1"/>
</dbReference>
<sequence>MLITSAIAAGEVNAHLSERFAGARFGGGNYPDRDRVPMSAPTKVNNDIREYFKDAQKPVVGGPWLEKPEIPRPSEIIPPGPTIGEQILDLKEELRPNKVEGTYDSNEEYLGTQYELLREDAIRPLREAVKHVRSSPWLDESDYPRESSIGIYEPVYVTSVIFSPRGLAMRVAFSLRRVKKHVRWDQSKRLITGSLVALSPADDAFHSNCILAVVAARPLSALEQNPPEIDLFFARAEDMEIDPMKKYIMVESRSSFFEASRHTLLALQHMMREPFPLSEHLVEAKKDVEPPAYVKNHPLTDMSSLVTMEESDEFQNVDILREWPSGTSHGLDNSQSKALKRILTSALAIIQGPPGTGKTYVSVVALKILLANMRKEDPPIIVTCQTNHALDQLLRHVAEFESSFIRLGGRSKDRDKIKKRTLFEVRSNVSQPKIPGSLKTQAIGRMKELTGRMQMLLAPLEANKPPLDHKVLVKLRLITEEQAESLEIDSRFAMGIDPDSPGVVMEQWLGKSLTPCHRPIQPDDFGMEFEEEDFEVEQLKELEAEAVAQDDDDIEALRGPVTLLSDNYAGRGGSLRTDDEIRDLLKRTKDLATIPVPDRGAIYNYFQRQTKRLLLLEFRDLAKQYEDAMHQRRIGQWEQDQRILRDQRLIGMTTTGLSKYRSLVASLRPKVVMVEEAAETLEAPVTAACLPTLEHLILVGDHQQLRPHCQVREFEDEPYNFNLSLFERMVLNEVSMDCLTRQRRMIPEVRRLLEPIYGGALKDHPNVKDISNRPPVEGMGGCNSFFFTHEWHESKDANMSSLNDKEASMIAGFADYLVLNNIDPSKITVLTFYNGQRKLINKKLRENANLRVNPILNVVTVDSYQGEENDIVLLSLVRSNRNHNIGFLSVDNRVCVALSRAKRGFYIFGNAEMLACESDTWAKVIKIMFGEGKARDIPQTGQKRRVGYNLPLECVQHGYKTWIEDPGDWELVNGGCDEPCRCRLPCGHTCMLRCHPFDNTRINCTQKCLKRVEPCGHPCMAMCCDPCKCQVCDRYSNGMKAMLRPAPANGGSSFKPNPQNTTFRAPPLPPAGSSMNSEGSGSTTEQWKAYANGGARADDVQVLQKQQEEDAKFYDTVSNVGQSAAPASARLIEFSPKKGTKPKAHASNNIDLLLDLDIGSTVDASSQPKQRINYKETFSYAAAAKSKADKTNFNLLD</sequence>
<dbReference type="GO" id="GO:0016787">
    <property type="term" value="F:hydrolase activity"/>
    <property type="evidence" value="ECO:0007669"/>
    <property type="project" value="UniProtKB-KW"/>
</dbReference>
<dbReference type="FunFam" id="3.40.50.300:FF:001366">
    <property type="entry name" value="ATP binding protein, putative"/>
    <property type="match status" value="1"/>
</dbReference>
<keyword evidence="5" id="KW-0862">Zinc</keyword>
<keyword evidence="3" id="KW-0863">Zinc-finger</keyword>
<dbReference type="Pfam" id="PF13087">
    <property type="entry name" value="AAA_12"/>
    <property type="match status" value="1"/>
</dbReference>
<evidence type="ECO:0000313" key="9">
    <source>
        <dbReference type="Proteomes" id="UP000800094"/>
    </source>
</evidence>
<dbReference type="EMBL" id="ML987192">
    <property type="protein sequence ID" value="KAF2251663.1"/>
    <property type="molecule type" value="Genomic_DNA"/>
</dbReference>
<dbReference type="InterPro" id="IPR041679">
    <property type="entry name" value="DNA2/NAM7-like_C"/>
</dbReference>
<keyword evidence="4" id="KW-0347">Helicase</keyword>
<dbReference type="InterPro" id="IPR027417">
    <property type="entry name" value="P-loop_NTPase"/>
</dbReference>
<dbReference type="AlphaFoldDB" id="A0A6A6IQ81"/>
<feature type="domain" description="NF-X1-type" evidence="7">
    <location>
        <begin position="986"/>
        <end position="1010"/>
    </location>
</feature>
<dbReference type="PANTHER" id="PTHR10887">
    <property type="entry name" value="DNA2/NAM7 HELICASE FAMILY"/>
    <property type="match status" value="1"/>
</dbReference>
<keyword evidence="2" id="KW-0677">Repeat</keyword>
<gene>
    <name evidence="8" type="ORF">BU26DRAFT_451512</name>
</gene>
<keyword evidence="8" id="KW-0378">Hydrolase</keyword>
<dbReference type="CDD" id="cd06008">
    <property type="entry name" value="NF-X1-zinc-finger"/>
    <property type="match status" value="1"/>
</dbReference>
<evidence type="ECO:0000313" key="8">
    <source>
        <dbReference type="EMBL" id="KAF2251663.1"/>
    </source>
</evidence>
<dbReference type="SMART" id="SM00438">
    <property type="entry name" value="ZnF_NFX"/>
    <property type="match status" value="2"/>
</dbReference>
<keyword evidence="9" id="KW-1185">Reference proteome</keyword>
<keyword evidence="4" id="KW-0067">ATP-binding</keyword>
<dbReference type="OrthoDB" id="409395at2759"/>
<dbReference type="Pfam" id="PF25396">
    <property type="entry name" value="ZNFX1"/>
    <property type="match status" value="1"/>
</dbReference>
<keyword evidence="1" id="KW-0479">Metal-binding</keyword>
<dbReference type="SUPFAM" id="SSF52540">
    <property type="entry name" value="P-loop containing nucleoside triphosphate hydrolases"/>
    <property type="match status" value="1"/>
</dbReference>
<feature type="domain" description="NF-X1-type" evidence="7">
    <location>
        <begin position="1015"/>
        <end position="1034"/>
    </location>
</feature>
<dbReference type="InterPro" id="IPR057373">
    <property type="entry name" value="ZNFX1"/>
</dbReference>
<evidence type="ECO:0000259" key="7">
    <source>
        <dbReference type="SMART" id="SM00438"/>
    </source>
</evidence>
<dbReference type="InterPro" id="IPR047187">
    <property type="entry name" value="SF1_C_Upf1"/>
</dbReference>
<evidence type="ECO:0000256" key="6">
    <source>
        <dbReference type="SAM" id="MobiDB-lite"/>
    </source>
</evidence>